<organism evidence="1 2">
    <name type="scientific">Plantimonas leprariae</name>
    <dbReference type="NCBI Taxonomy" id="2615207"/>
    <lineage>
        <taxon>Bacteria</taxon>
        <taxon>Pseudomonadati</taxon>
        <taxon>Pseudomonadota</taxon>
        <taxon>Alphaproteobacteria</taxon>
        <taxon>Hyphomicrobiales</taxon>
        <taxon>Aurantimonadaceae</taxon>
        <taxon>Plantimonas</taxon>
    </lineage>
</organism>
<name>A0A7V7PNJ3_9HYPH</name>
<sequence length="73" mass="8360">MFGRIGTWWRRSRTEIGLYALDDRLLADMGVCRRHLGWHLRTGEVCQPERCRRPGDAVGTAAEGSARFTPWIS</sequence>
<evidence type="ECO:0000313" key="2">
    <source>
        <dbReference type="Proteomes" id="UP000432089"/>
    </source>
</evidence>
<protein>
    <submittedName>
        <fullName evidence="1">DUF1127 domain-containing protein</fullName>
    </submittedName>
</protein>
<dbReference type="RefSeq" id="WP_150970348.1">
    <property type="nucleotide sequence ID" value="NZ_VZDO01000010.1"/>
</dbReference>
<dbReference type="Proteomes" id="UP000432089">
    <property type="component" value="Unassembled WGS sequence"/>
</dbReference>
<proteinExistence type="predicted"/>
<keyword evidence="2" id="KW-1185">Reference proteome</keyword>
<reference evidence="1 2" key="1">
    <citation type="submission" date="2019-09" db="EMBL/GenBank/DDBJ databases">
        <title>YIM 132180 draft genome.</title>
        <authorList>
            <person name="Zhang K."/>
        </authorList>
    </citation>
    <scope>NUCLEOTIDE SEQUENCE [LARGE SCALE GENOMIC DNA]</scope>
    <source>
        <strain evidence="1 2">YIM 132180</strain>
    </source>
</reference>
<gene>
    <name evidence="1" type="ORF">F6X38_13445</name>
</gene>
<comment type="caution">
    <text evidence="1">The sequence shown here is derived from an EMBL/GenBank/DDBJ whole genome shotgun (WGS) entry which is preliminary data.</text>
</comment>
<dbReference type="EMBL" id="VZDO01000010">
    <property type="protein sequence ID" value="KAB0679335.1"/>
    <property type="molecule type" value="Genomic_DNA"/>
</dbReference>
<accession>A0A7V7PNJ3</accession>
<dbReference type="AlphaFoldDB" id="A0A7V7PNJ3"/>
<evidence type="ECO:0000313" key="1">
    <source>
        <dbReference type="EMBL" id="KAB0679335.1"/>
    </source>
</evidence>